<evidence type="ECO:0000256" key="3">
    <source>
        <dbReference type="ARBA" id="ARBA00023163"/>
    </source>
</evidence>
<keyword evidence="7" id="KW-1185">Reference proteome</keyword>
<dbReference type="Pfam" id="PF00440">
    <property type="entry name" value="TetR_N"/>
    <property type="match status" value="1"/>
</dbReference>
<reference evidence="6" key="2">
    <citation type="submission" date="2020-09" db="EMBL/GenBank/DDBJ databases">
        <authorList>
            <person name="Sun Q."/>
            <person name="Ohkuma M."/>
        </authorList>
    </citation>
    <scope>NUCLEOTIDE SEQUENCE</scope>
    <source>
        <strain evidence="6">JCM 5069</strain>
    </source>
</reference>
<dbReference type="AlphaFoldDB" id="A0A919GJD2"/>
<dbReference type="InterPro" id="IPR009057">
    <property type="entry name" value="Homeodomain-like_sf"/>
</dbReference>
<evidence type="ECO:0000313" key="6">
    <source>
        <dbReference type="EMBL" id="GHH85244.1"/>
    </source>
</evidence>
<dbReference type="PROSITE" id="PS50977">
    <property type="entry name" value="HTH_TETR_2"/>
    <property type="match status" value="1"/>
</dbReference>
<dbReference type="PANTHER" id="PTHR30055:SF234">
    <property type="entry name" value="HTH-TYPE TRANSCRIPTIONAL REGULATOR BETI"/>
    <property type="match status" value="1"/>
</dbReference>
<feature type="DNA-binding region" description="H-T-H motif" evidence="4">
    <location>
        <begin position="41"/>
        <end position="60"/>
    </location>
</feature>
<evidence type="ECO:0000256" key="2">
    <source>
        <dbReference type="ARBA" id="ARBA00023125"/>
    </source>
</evidence>
<accession>A0A919GJD2</accession>
<proteinExistence type="predicted"/>
<dbReference type="PANTHER" id="PTHR30055">
    <property type="entry name" value="HTH-TYPE TRANSCRIPTIONAL REGULATOR RUTR"/>
    <property type="match status" value="1"/>
</dbReference>
<dbReference type="Proteomes" id="UP000603708">
    <property type="component" value="Unassembled WGS sequence"/>
</dbReference>
<dbReference type="SUPFAM" id="SSF46689">
    <property type="entry name" value="Homeodomain-like"/>
    <property type="match status" value="1"/>
</dbReference>
<dbReference type="SUPFAM" id="SSF48498">
    <property type="entry name" value="Tetracyclin repressor-like, C-terminal domain"/>
    <property type="match status" value="1"/>
</dbReference>
<feature type="domain" description="HTH tetR-type" evidence="5">
    <location>
        <begin position="17"/>
        <end position="78"/>
    </location>
</feature>
<sequence>MSEGSQPRTPNRWGEGARLRQDILSAATRVLADSDREEALSLRAVASEANISAPSIYLHYKDKNELVHATVRSAFDDLVDQMRRVLAGAPAGEPVAALRAMAREYCRFALDNPRRYRLMFGTEWTESPRAVAAEHPVGAVLQVWTEAVEDCLRSGAASGPVPAARKAFLLWAGVHGTVSMWASVPATPGLNNVDEVTDDLIDTALTG</sequence>
<dbReference type="InterPro" id="IPR036271">
    <property type="entry name" value="Tet_transcr_reg_TetR-rel_C_sf"/>
</dbReference>
<dbReference type="Gene3D" id="1.10.357.10">
    <property type="entry name" value="Tetracycline Repressor, domain 2"/>
    <property type="match status" value="1"/>
</dbReference>
<dbReference type="Pfam" id="PF13305">
    <property type="entry name" value="TetR_C_33"/>
    <property type="match status" value="1"/>
</dbReference>
<organism evidence="6 7">
    <name type="scientific">Streptomyces sulfonofaciens</name>
    <dbReference type="NCBI Taxonomy" id="68272"/>
    <lineage>
        <taxon>Bacteria</taxon>
        <taxon>Bacillati</taxon>
        <taxon>Actinomycetota</taxon>
        <taxon>Actinomycetes</taxon>
        <taxon>Kitasatosporales</taxon>
        <taxon>Streptomycetaceae</taxon>
        <taxon>Streptomyces</taxon>
    </lineage>
</organism>
<dbReference type="RefSeq" id="WP_189936126.1">
    <property type="nucleotide sequence ID" value="NZ_BNCD01000017.1"/>
</dbReference>
<keyword evidence="1" id="KW-0805">Transcription regulation</keyword>
<reference evidence="6" key="1">
    <citation type="journal article" date="2014" name="Int. J. Syst. Evol. Microbiol.">
        <title>Complete genome sequence of Corynebacterium casei LMG S-19264T (=DSM 44701T), isolated from a smear-ripened cheese.</title>
        <authorList>
            <consortium name="US DOE Joint Genome Institute (JGI-PGF)"/>
            <person name="Walter F."/>
            <person name="Albersmeier A."/>
            <person name="Kalinowski J."/>
            <person name="Ruckert C."/>
        </authorList>
    </citation>
    <scope>NUCLEOTIDE SEQUENCE</scope>
    <source>
        <strain evidence="6">JCM 5069</strain>
    </source>
</reference>
<evidence type="ECO:0000259" key="5">
    <source>
        <dbReference type="PROSITE" id="PS50977"/>
    </source>
</evidence>
<evidence type="ECO:0000256" key="4">
    <source>
        <dbReference type="PROSITE-ProRule" id="PRU00335"/>
    </source>
</evidence>
<dbReference type="EMBL" id="BNCD01000017">
    <property type="protein sequence ID" value="GHH85244.1"/>
    <property type="molecule type" value="Genomic_DNA"/>
</dbReference>
<keyword evidence="2 4" id="KW-0238">DNA-binding</keyword>
<dbReference type="GO" id="GO:0000976">
    <property type="term" value="F:transcription cis-regulatory region binding"/>
    <property type="evidence" value="ECO:0007669"/>
    <property type="project" value="TreeGrafter"/>
</dbReference>
<dbReference type="InterPro" id="IPR025996">
    <property type="entry name" value="MT1864/Rv1816-like_C"/>
</dbReference>
<evidence type="ECO:0000256" key="1">
    <source>
        <dbReference type="ARBA" id="ARBA00023015"/>
    </source>
</evidence>
<dbReference type="InterPro" id="IPR050109">
    <property type="entry name" value="HTH-type_TetR-like_transc_reg"/>
</dbReference>
<comment type="caution">
    <text evidence="6">The sequence shown here is derived from an EMBL/GenBank/DDBJ whole genome shotgun (WGS) entry which is preliminary data.</text>
</comment>
<dbReference type="GO" id="GO:0003700">
    <property type="term" value="F:DNA-binding transcription factor activity"/>
    <property type="evidence" value="ECO:0007669"/>
    <property type="project" value="TreeGrafter"/>
</dbReference>
<dbReference type="InterPro" id="IPR001647">
    <property type="entry name" value="HTH_TetR"/>
</dbReference>
<gene>
    <name evidence="6" type="ORF">GCM10018793_52490</name>
</gene>
<name>A0A919GJD2_9ACTN</name>
<keyword evidence="3" id="KW-0804">Transcription</keyword>
<protein>
    <submittedName>
        <fullName evidence="6">TetR family transcriptional regulator</fullName>
    </submittedName>
</protein>
<evidence type="ECO:0000313" key="7">
    <source>
        <dbReference type="Proteomes" id="UP000603708"/>
    </source>
</evidence>